<dbReference type="EMBL" id="LR797355">
    <property type="protein sequence ID" value="CAB4205239.1"/>
    <property type="molecule type" value="Genomic_DNA"/>
</dbReference>
<evidence type="ECO:0000313" key="2">
    <source>
        <dbReference type="EMBL" id="CAB4205239.1"/>
    </source>
</evidence>
<gene>
    <name evidence="1" type="ORF">UFOVP1287_66</name>
    <name evidence="2" type="ORF">UFOVP1408_47</name>
</gene>
<accession>A0A6J5RRM5</accession>
<name>A0A6J5RRM5_9CAUD</name>
<organism evidence="1">
    <name type="scientific">uncultured Caudovirales phage</name>
    <dbReference type="NCBI Taxonomy" id="2100421"/>
    <lineage>
        <taxon>Viruses</taxon>
        <taxon>Duplodnaviria</taxon>
        <taxon>Heunggongvirae</taxon>
        <taxon>Uroviricota</taxon>
        <taxon>Caudoviricetes</taxon>
        <taxon>Peduoviridae</taxon>
        <taxon>Maltschvirus</taxon>
        <taxon>Maltschvirus maltsch</taxon>
    </lineage>
</organism>
<proteinExistence type="predicted"/>
<evidence type="ECO:0000313" key="1">
    <source>
        <dbReference type="EMBL" id="CAB4196298.1"/>
    </source>
</evidence>
<reference evidence="1" key="1">
    <citation type="submission" date="2020-05" db="EMBL/GenBank/DDBJ databases">
        <authorList>
            <person name="Chiriac C."/>
            <person name="Salcher M."/>
            <person name="Ghai R."/>
            <person name="Kavagutti S V."/>
        </authorList>
    </citation>
    <scope>NUCLEOTIDE SEQUENCE</scope>
</reference>
<sequence length="174" mass="20056">MPARERRVLRGARFGRLRIVTILTTKQVFAECDCGNQKLYWRANLTRSKSPTRSCGCMHREQRHTYAHRHGHYGSRTYRSWYSMKTRCANPANNNYANYGARGITVCDEWQDFTAFLADMGVRPPGMSLDRIDVDGNYEPHNCRWATAYQQAQNKRPRAHKVRVIRADDGGTGA</sequence>
<protein>
    <submittedName>
        <fullName evidence="1">Uncharacterized protein</fullName>
    </submittedName>
</protein>
<dbReference type="EMBL" id="LR797239">
    <property type="protein sequence ID" value="CAB4196298.1"/>
    <property type="molecule type" value="Genomic_DNA"/>
</dbReference>